<dbReference type="EMBL" id="LSRX01000165">
    <property type="protein sequence ID" value="OLQ06236.1"/>
    <property type="molecule type" value="Genomic_DNA"/>
</dbReference>
<evidence type="ECO:0000259" key="2">
    <source>
        <dbReference type="Pfam" id="PF00787"/>
    </source>
</evidence>
<dbReference type="OrthoDB" id="5859291at2759"/>
<feature type="region of interest" description="Disordered" evidence="1">
    <location>
        <begin position="614"/>
        <end position="721"/>
    </location>
</feature>
<dbReference type="PANTHER" id="PTHR13318">
    <property type="entry name" value="PARTNER OF PAIRED, ISOFORM B-RELATED"/>
    <property type="match status" value="1"/>
</dbReference>
<evidence type="ECO:0000256" key="1">
    <source>
        <dbReference type="SAM" id="MobiDB-lite"/>
    </source>
</evidence>
<dbReference type="SUPFAM" id="SSF52047">
    <property type="entry name" value="RNI-like"/>
    <property type="match status" value="1"/>
</dbReference>
<organism evidence="3 4">
    <name type="scientific">Symbiodinium microadriaticum</name>
    <name type="common">Dinoflagellate</name>
    <name type="synonym">Zooxanthella microadriatica</name>
    <dbReference type="NCBI Taxonomy" id="2951"/>
    <lineage>
        <taxon>Eukaryota</taxon>
        <taxon>Sar</taxon>
        <taxon>Alveolata</taxon>
        <taxon>Dinophyceae</taxon>
        <taxon>Suessiales</taxon>
        <taxon>Symbiodiniaceae</taxon>
        <taxon>Symbiodinium</taxon>
    </lineage>
</organism>
<dbReference type="Pfam" id="PF00787">
    <property type="entry name" value="PX"/>
    <property type="match status" value="1"/>
</dbReference>
<dbReference type="Proteomes" id="UP000186817">
    <property type="component" value="Unassembled WGS sequence"/>
</dbReference>
<dbReference type="InterPro" id="IPR001683">
    <property type="entry name" value="PX_dom"/>
</dbReference>
<dbReference type="GO" id="GO:0019005">
    <property type="term" value="C:SCF ubiquitin ligase complex"/>
    <property type="evidence" value="ECO:0007669"/>
    <property type="project" value="TreeGrafter"/>
</dbReference>
<feature type="compositionally biased region" description="Basic and acidic residues" evidence="1">
    <location>
        <begin position="634"/>
        <end position="644"/>
    </location>
</feature>
<dbReference type="CDD" id="cd06093">
    <property type="entry name" value="PX_domain"/>
    <property type="match status" value="1"/>
</dbReference>
<reference evidence="3 4" key="1">
    <citation type="submission" date="2016-02" db="EMBL/GenBank/DDBJ databases">
        <title>Genome analysis of coral dinoflagellate symbionts highlights evolutionary adaptations to a symbiotic lifestyle.</title>
        <authorList>
            <person name="Aranda M."/>
            <person name="Li Y."/>
            <person name="Liew Y.J."/>
            <person name="Baumgarten S."/>
            <person name="Simakov O."/>
            <person name="Wilson M."/>
            <person name="Piel J."/>
            <person name="Ashoor H."/>
            <person name="Bougouffa S."/>
            <person name="Bajic V.B."/>
            <person name="Ryu T."/>
            <person name="Ravasi T."/>
            <person name="Bayer T."/>
            <person name="Micklem G."/>
            <person name="Kim H."/>
            <person name="Bhak J."/>
            <person name="Lajeunesse T.C."/>
            <person name="Voolstra C.R."/>
        </authorList>
    </citation>
    <scope>NUCLEOTIDE SEQUENCE [LARGE SCALE GENOMIC DNA]</scope>
    <source>
        <strain evidence="3 4">CCMP2467</strain>
    </source>
</reference>
<comment type="caution">
    <text evidence="3">The sequence shown here is derived from an EMBL/GenBank/DDBJ whole genome shotgun (WGS) entry which is preliminary data.</text>
</comment>
<keyword evidence="4" id="KW-1185">Reference proteome</keyword>
<feature type="domain" description="PX" evidence="2">
    <location>
        <begin position="49"/>
        <end position="119"/>
    </location>
</feature>
<dbReference type="InterPro" id="IPR036871">
    <property type="entry name" value="PX_dom_sf"/>
</dbReference>
<dbReference type="OMA" id="GHEACTH"/>
<evidence type="ECO:0000313" key="4">
    <source>
        <dbReference type="Proteomes" id="UP000186817"/>
    </source>
</evidence>
<gene>
    <name evidence="3" type="ORF">AK812_SmicGene10559</name>
</gene>
<evidence type="ECO:0000313" key="3">
    <source>
        <dbReference type="EMBL" id="OLQ06236.1"/>
    </source>
</evidence>
<dbReference type="SUPFAM" id="SSF64268">
    <property type="entry name" value="PX domain"/>
    <property type="match status" value="1"/>
</dbReference>
<feature type="compositionally biased region" description="Acidic residues" evidence="1">
    <location>
        <begin position="699"/>
        <end position="709"/>
    </location>
</feature>
<proteinExistence type="predicted"/>
<dbReference type="Gene3D" id="3.30.1520.10">
    <property type="entry name" value="Phox-like domain"/>
    <property type="match status" value="1"/>
</dbReference>
<dbReference type="AlphaFoldDB" id="A0A1Q9EFL9"/>
<name>A0A1Q9EFL9_SYMMI</name>
<dbReference type="GO" id="GO:0035091">
    <property type="term" value="F:phosphatidylinositol binding"/>
    <property type="evidence" value="ECO:0007669"/>
    <property type="project" value="InterPro"/>
</dbReference>
<feature type="compositionally biased region" description="Acidic residues" evidence="1">
    <location>
        <begin position="673"/>
        <end position="685"/>
    </location>
</feature>
<sequence>MGNSPQALPVRDNGIEGFGVAYVGHVFVEAGVAFEFMVQPPSITGAPGQVVRRSYEDLDLLSAAMSARYHRVPPCPRAPFFTMDNAWLGDQGRAIEAYLRSLLALEPWPRTNALRRFLSIAVPPGPVNGPESVGPALLCRQRVPVSCIAIALSFADPLAVMHCCAKVCKTFHAASLDPRCWPRLHFRTHCAEKSIDSLCTLLLRACGGLEALTLDLIFQRENLGVALPAGLLLPRLRRLDLRLGDAESTSFACELLGCVESPVLRDVTLSAVFTPSLLQALCMTLIAAEGKVTQLSLVSSPCSRRPDGAQLDASTVLGIQEIVEAVPLVQSLAISIDESSRGSSRFMEGFLPPFVEIPGQQPLLANLMALGSLQTLQFDFLSDDVIACLATMDERVFHVRSARFSGCKRRLEDPDEALVRLLSKMGPELQEFSFLVDQEFGMRAFSQGLLHQRLGGLPSVWSGHENLRSLELNWNAFDDEGIASIVEACPQLEVMLLDRAEYWTDAAVMHLVEGLPTLRRLRIRSSTMLSDRALDVLQQSTQQFRLLEIEPSYTMSTYMLDQLRSKLTRGSTNLPEIFPGSFTAMLLLGDVGPPGFEAQGQGQPCSELKVLKPEHEEAGKRTPPPPPKPKRKFRLEDEKGHEACTHSVSQSLAQASSSTSTTAAASAQAALVESEDEGLAWDSESDVAPQVHVDHLVLEENDEDSDDDGPPPLELIPNSEE</sequence>
<dbReference type="GO" id="GO:0031146">
    <property type="term" value="P:SCF-dependent proteasomal ubiquitin-dependent protein catabolic process"/>
    <property type="evidence" value="ECO:0007669"/>
    <property type="project" value="TreeGrafter"/>
</dbReference>
<dbReference type="InterPro" id="IPR032675">
    <property type="entry name" value="LRR_dom_sf"/>
</dbReference>
<dbReference type="Gene3D" id="3.80.10.10">
    <property type="entry name" value="Ribonuclease Inhibitor"/>
    <property type="match status" value="1"/>
</dbReference>
<protein>
    <recommendedName>
        <fullName evidence="2">PX domain-containing protein</fullName>
    </recommendedName>
</protein>
<feature type="compositionally biased region" description="Low complexity" evidence="1">
    <location>
        <begin position="647"/>
        <end position="672"/>
    </location>
</feature>
<accession>A0A1Q9EFL9</accession>